<reference evidence="4 5" key="1">
    <citation type="submission" date="2018-06" db="EMBL/GenBank/DDBJ databases">
        <title>Whole genome sequencing of a novel hydrocarbon degrading bacterial strain, PW21 isolated from oil contaminated produced water sample.</title>
        <authorList>
            <person name="Nagkirti P."/>
            <person name="Shaikh A."/>
            <person name="Gowdaman V."/>
            <person name="Engineer A.E."/>
            <person name="Dagar S."/>
            <person name="Dhakephalkar P.K."/>
        </authorList>
    </citation>
    <scope>NUCLEOTIDE SEQUENCE [LARGE SCALE GENOMIC DNA]</scope>
    <source>
        <strain evidence="4 5">PW21</strain>
    </source>
</reference>
<dbReference type="PANTHER" id="PTHR48106">
    <property type="entry name" value="QUINONE OXIDOREDUCTASE PIG3-RELATED"/>
    <property type="match status" value="1"/>
</dbReference>
<dbReference type="Gene3D" id="3.40.50.720">
    <property type="entry name" value="NAD(P)-binding Rossmann-like Domain"/>
    <property type="match status" value="1"/>
</dbReference>
<organism evidence="4 5">
    <name type="scientific">Xylanimonas oleitrophica</name>
    <dbReference type="NCBI Taxonomy" id="2607479"/>
    <lineage>
        <taxon>Bacteria</taxon>
        <taxon>Bacillati</taxon>
        <taxon>Actinomycetota</taxon>
        <taxon>Actinomycetes</taxon>
        <taxon>Micrococcales</taxon>
        <taxon>Promicromonosporaceae</taxon>
        <taxon>Xylanimonas</taxon>
    </lineage>
</organism>
<keyword evidence="1" id="KW-0521">NADP</keyword>
<keyword evidence="5" id="KW-1185">Reference proteome</keyword>
<dbReference type="EMBL" id="QKWH01000001">
    <property type="protein sequence ID" value="PZR55295.1"/>
    <property type="molecule type" value="Genomic_DNA"/>
</dbReference>
<evidence type="ECO:0000313" key="5">
    <source>
        <dbReference type="Proteomes" id="UP000248783"/>
    </source>
</evidence>
<dbReference type="Gene3D" id="3.90.180.10">
    <property type="entry name" value="Medium-chain alcohol dehydrogenases, catalytic domain"/>
    <property type="match status" value="1"/>
</dbReference>
<dbReference type="AlphaFoldDB" id="A0A2W5X4A4"/>
<dbReference type="SMART" id="SM00829">
    <property type="entry name" value="PKS_ER"/>
    <property type="match status" value="1"/>
</dbReference>
<evidence type="ECO:0000256" key="2">
    <source>
        <dbReference type="ARBA" id="ARBA00023002"/>
    </source>
</evidence>
<dbReference type="GO" id="GO:0070402">
    <property type="term" value="F:NADPH binding"/>
    <property type="evidence" value="ECO:0007669"/>
    <property type="project" value="TreeGrafter"/>
</dbReference>
<dbReference type="GO" id="GO:0016651">
    <property type="term" value="F:oxidoreductase activity, acting on NAD(P)H"/>
    <property type="evidence" value="ECO:0007669"/>
    <property type="project" value="TreeGrafter"/>
</dbReference>
<dbReference type="InterPro" id="IPR020843">
    <property type="entry name" value="ER"/>
</dbReference>
<dbReference type="InterPro" id="IPR036291">
    <property type="entry name" value="NAD(P)-bd_dom_sf"/>
</dbReference>
<gene>
    <name evidence="4" type="ORF">DNL40_02680</name>
</gene>
<evidence type="ECO:0000259" key="3">
    <source>
        <dbReference type="SMART" id="SM00829"/>
    </source>
</evidence>
<sequence length="342" mass="35256">MPGIISAQEIAVARRGGPDVLAVRTVERAVPEGDQVLIRVATAGVAYGDLLLREGLVPGAGSSPVPGYDVVGVVEEAGPTARFSPGDRVAAWTGGTGGYTTRALVSDRYVVIVPDSVTDETASALVLTYITAWQMLTRASSVGEGGTILVHGATGAVGQAVVELARLRGLRVIGTGSSRRLAALSGDDFVGVDRAGDWSAEVRRAASDGVDAAFDGVGGRVGRRSLSLLRTGGTLVVYGATGALRNGRRSIVGLAGAALGSAWATSMGLFVRGIGIQGYVSTRFVADHPAWFASDLTLLLELAAEERIAPRIAATLPMERAAEAHRMLARGVEGKVILRSDS</sequence>
<feature type="domain" description="Enoyl reductase (ER)" evidence="3">
    <location>
        <begin position="16"/>
        <end position="338"/>
    </location>
</feature>
<dbReference type="InterPro" id="IPR013154">
    <property type="entry name" value="ADH-like_N"/>
</dbReference>
<evidence type="ECO:0000313" key="4">
    <source>
        <dbReference type="EMBL" id="PZR55295.1"/>
    </source>
</evidence>
<dbReference type="InterPro" id="IPR011032">
    <property type="entry name" value="GroES-like_sf"/>
</dbReference>
<dbReference type="SUPFAM" id="SSF51735">
    <property type="entry name" value="NAD(P)-binding Rossmann-fold domains"/>
    <property type="match status" value="1"/>
</dbReference>
<dbReference type="SUPFAM" id="SSF50129">
    <property type="entry name" value="GroES-like"/>
    <property type="match status" value="1"/>
</dbReference>
<dbReference type="Pfam" id="PF00107">
    <property type="entry name" value="ADH_zinc_N"/>
    <property type="match status" value="1"/>
</dbReference>
<proteinExistence type="predicted"/>
<dbReference type="InterPro" id="IPR013149">
    <property type="entry name" value="ADH-like_C"/>
</dbReference>
<dbReference type="Pfam" id="PF08240">
    <property type="entry name" value="ADH_N"/>
    <property type="match status" value="1"/>
</dbReference>
<evidence type="ECO:0000256" key="1">
    <source>
        <dbReference type="ARBA" id="ARBA00022857"/>
    </source>
</evidence>
<keyword evidence="2" id="KW-0560">Oxidoreductase</keyword>
<dbReference type="PANTHER" id="PTHR48106:SF18">
    <property type="entry name" value="QUINONE OXIDOREDUCTASE PIG3"/>
    <property type="match status" value="1"/>
</dbReference>
<protein>
    <recommendedName>
        <fullName evidence="3">Enoyl reductase (ER) domain-containing protein</fullName>
    </recommendedName>
</protein>
<name>A0A2W5X4A4_9MICO</name>
<accession>A0A2W5X4A4</accession>
<dbReference type="Proteomes" id="UP000248783">
    <property type="component" value="Unassembled WGS sequence"/>
</dbReference>
<comment type="caution">
    <text evidence="4">The sequence shown here is derived from an EMBL/GenBank/DDBJ whole genome shotgun (WGS) entry which is preliminary data.</text>
</comment>